<sequence length="72" mass="7973">MLKLLTLLIVLTIIQDSDGLKNKLRGLAKQIFSSNKTSNPSTAKFPKTTNMSINDGYSSNGHVFFPKKFSLI</sequence>
<name>A0A6V7UKJ0_MELEN</name>
<comment type="caution">
    <text evidence="2">The sequence shown here is derived from an EMBL/GenBank/DDBJ whole genome shotgun (WGS) entry which is preliminary data.</text>
</comment>
<dbReference type="Proteomes" id="UP000580250">
    <property type="component" value="Unassembled WGS sequence"/>
</dbReference>
<gene>
    <name evidence="2" type="ORF">MENT_LOCUS13659</name>
</gene>
<dbReference type="AlphaFoldDB" id="A0A6V7UKJ0"/>
<protein>
    <submittedName>
        <fullName evidence="2">Uncharacterized protein</fullName>
    </submittedName>
</protein>
<accession>A0A6V7UKJ0</accession>
<evidence type="ECO:0000313" key="3">
    <source>
        <dbReference type="Proteomes" id="UP000580250"/>
    </source>
</evidence>
<keyword evidence="1" id="KW-0732">Signal</keyword>
<organism evidence="2 3">
    <name type="scientific">Meloidogyne enterolobii</name>
    <name type="common">Root-knot nematode worm</name>
    <name type="synonym">Meloidogyne mayaguensis</name>
    <dbReference type="NCBI Taxonomy" id="390850"/>
    <lineage>
        <taxon>Eukaryota</taxon>
        <taxon>Metazoa</taxon>
        <taxon>Ecdysozoa</taxon>
        <taxon>Nematoda</taxon>
        <taxon>Chromadorea</taxon>
        <taxon>Rhabditida</taxon>
        <taxon>Tylenchina</taxon>
        <taxon>Tylenchomorpha</taxon>
        <taxon>Tylenchoidea</taxon>
        <taxon>Meloidogynidae</taxon>
        <taxon>Meloidogyninae</taxon>
        <taxon>Meloidogyne</taxon>
    </lineage>
</organism>
<reference evidence="2 3" key="1">
    <citation type="submission" date="2020-08" db="EMBL/GenBank/DDBJ databases">
        <authorList>
            <person name="Koutsovoulos G."/>
            <person name="Danchin GJ E."/>
        </authorList>
    </citation>
    <scope>NUCLEOTIDE SEQUENCE [LARGE SCALE GENOMIC DNA]</scope>
</reference>
<proteinExistence type="predicted"/>
<feature type="chain" id="PRO_5028333271" evidence="1">
    <location>
        <begin position="20"/>
        <end position="72"/>
    </location>
</feature>
<dbReference type="EMBL" id="CAJEWN010000074">
    <property type="protein sequence ID" value="CAD2159354.1"/>
    <property type="molecule type" value="Genomic_DNA"/>
</dbReference>
<evidence type="ECO:0000256" key="1">
    <source>
        <dbReference type="SAM" id="SignalP"/>
    </source>
</evidence>
<feature type="signal peptide" evidence="1">
    <location>
        <begin position="1"/>
        <end position="19"/>
    </location>
</feature>
<evidence type="ECO:0000313" key="2">
    <source>
        <dbReference type="EMBL" id="CAD2159354.1"/>
    </source>
</evidence>